<sequence>MLQRIVLTALLVQTFINGVFSTNPYPNPHKCMQLIREGGSIACGITGEGGYKDMSIQNCWISCNNGSNTFFLPHKTCDRVLDVSWWHAYQKLHNNTLPPLEYEDCDYDFERRFQSWVDEWKAYEENSKKTLCKQATDRSA</sequence>
<proteinExistence type="evidence at transcript level"/>
<accession>V5HBR5</accession>
<name>V5HBR5_IXORI</name>
<evidence type="ECO:0000256" key="1">
    <source>
        <dbReference type="SAM" id="SignalP"/>
    </source>
</evidence>
<protein>
    <submittedName>
        <fullName evidence="2">Putative secreted protein</fullName>
    </submittedName>
</protein>
<dbReference type="AlphaFoldDB" id="V5HBR5"/>
<dbReference type="EMBL" id="GANP01012081">
    <property type="protein sequence ID" value="JAB72387.1"/>
    <property type="molecule type" value="mRNA"/>
</dbReference>
<feature type="signal peptide" evidence="1">
    <location>
        <begin position="1"/>
        <end position="21"/>
    </location>
</feature>
<evidence type="ECO:0000313" key="2">
    <source>
        <dbReference type="EMBL" id="JAB72387.1"/>
    </source>
</evidence>
<reference evidence="2" key="1">
    <citation type="journal article" date="2015" name="Sci. Rep.">
        <title>Tissue- and time-dependent transcription in Ixodes ricinus salivary glands and midguts when blood feeding on the vertebrate host.</title>
        <authorList>
            <person name="Kotsyfakis M."/>
            <person name="Schwarz A."/>
            <person name="Erhart J."/>
            <person name="Ribeiro J.M."/>
        </authorList>
    </citation>
    <scope>NUCLEOTIDE SEQUENCE</scope>
    <source>
        <tissue evidence="2">Salivary gland and midgut</tissue>
    </source>
</reference>
<keyword evidence="1" id="KW-0732">Signal</keyword>
<feature type="chain" id="PRO_5004737873" evidence="1">
    <location>
        <begin position="22"/>
        <end position="140"/>
    </location>
</feature>
<organism evidence="2">
    <name type="scientific">Ixodes ricinus</name>
    <name type="common">Common tick</name>
    <name type="synonym">Acarus ricinus</name>
    <dbReference type="NCBI Taxonomy" id="34613"/>
    <lineage>
        <taxon>Eukaryota</taxon>
        <taxon>Metazoa</taxon>
        <taxon>Ecdysozoa</taxon>
        <taxon>Arthropoda</taxon>
        <taxon>Chelicerata</taxon>
        <taxon>Arachnida</taxon>
        <taxon>Acari</taxon>
        <taxon>Parasitiformes</taxon>
        <taxon>Ixodida</taxon>
        <taxon>Ixodoidea</taxon>
        <taxon>Ixodidae</taxon>
        <taxon>Ixodinae</taxon>
        <taxon>Ixodes</taxon>
    </lineage>
</organism>